<gene>
    <name evidence="5" type="ORF">ACFSGJ_14005</name>
</gene>
<dbReference type="SUPFAM" id="SSF53850">
    <property type="entry name" value="Periplasmic binding protein-like II"/>
    <property type="match status" value="1"/>
</dbReference>
<dbReference type="Gene3D" id="3.10.105.10">
    <property type="entry name" value="Dipeptide-binding Protein, Domain 3"/>
    <property type="match status" value="1"/>
</dbReference>
<accession>A0ABW4S727</accession>
<keyword evidence="3" id="KW-0732">Signal</keyword>
<dbReference type="CDD" id="cd08497">
    <property type="entry name" value="MbnE-like"/>
    <property type="match status" value="1"/>
</dbReference>
<evidence type="ECO:0000313" key="5">
    <source>
        <dbReference type="EMBL" id="MFD1913326.1"/>
    </source>
</evidence>
<dbReference type="PIRSF" id="PIRSF002741">
    <property type="entry name" value="MppA"/>
    <property type="match status" value="1"/>
</dbReference>
<dbReference type="PANTHER" id="PTHR30290:SF64">
    <property type="entry name" value="ABC TRANSPORTER PERIPLASMIC BINDING PROTEIN"/>
    <property type="match status" value="1"/>
</dbReference>
<evidence type="ECO:0000256" key="1">
    <source>
        <dbReference type="ARBA" id="ARBA00004418"/>
    </source>
</evidence>
<dbReference type="PANTHER" id="PTHR30290">
    <property type="entry name" value="PERIPLASMIC BINDING COMPONENT OF ABC TRANSPORTER"/>
    <property type="match status" value="1"/>
</dbReference>
<dbReference type="EMBL" id="JBHUGH010000010">
    <property type="protein sequence ID" value="MFD1913326.1"/>
    <property type="molecule type" value="Genomic_DNA"/>
</dbReference>
<proteinExistence type="inferred from homology"/>
<sequence>MSHRHLPYPVRPVLPFSASRRGVMMGGLALFGSLWLGGRARAQDRPLIELVPDEDGIIRAHGYSYYGTLSYPADFPHFDYVNPDAPKGGEFSTWAPGTFDTLNPFSQRGRAALYASIVYESLLGEEPSGGGSLPADAYGEAYGLLAEGLEYPAGREWVVFHLRPEGRFSDGTPVTADDVVFTHNLFLEQGLPSYAAAVSQIVLGAEALDDHTVRFEFADGIPRRSLIEQVGGTPVFPRQWFEQTGARLDEPRLEAPPGSGVYMLDSYDINRRIIYRRNPDYWGADLPINRGRHNFDRIRIEYFADETAAFEAFKVGEYTFRQETNSRQWATGYDFPAIRQGNVVREEIPSGTPPTPSGFVFNLGRDIFADKRVREAISLAYNFEWTNATYQYGLFSQRHSFSQDSPIEAHGAPEGRELEMLESLGDLVPPEILTEPAVRAHSSGIESLADRGNLRRAGRMLEEAGWTVGSDGLRRNEAGQVLRIQFPLNSSSSPIIESIVGSFGQNLRNLGIDLQMTRMDPAQYTLRTRERDYDMVFGGYAAFIDAGTGLLQRYGSREAAVSSSFNPAGLASPLVDAVIDIALETTTVEDRDASLMALDRVLRYERFMIPLWYNDVSWMAYWDMYAHPDPLPRYSDGVMDFWWIDQERAAALRSAGALR</sequence>
<evidence type="ECO:0000259" key="4">
    <source>
        <dbReference type="Pfam" id="PF00496"/>
    </source>
</evidence>
<dbReference type="Proteomes" id="UP001597353">
    <property type="component" value="Unassembled WGS sequence"/>
</dbReference>
<dbReference type="InterPro" id="IPR030678">
    <property type="entry name" value="Peptide/Ni-bd"/>
</dbReference>
<comment type="caution">
    <text evidence="5">The sequence shown here is derived from an EMBL/GenBank/DDBJ whole genome shotgun (WGS) entry which is preliminary data.</text>
</comment>
<dbReference type="Gene3D" id="3.40.190.10">
    <property type="entry name" value="Periplasmic binding protein-like II"/>
    <property type="match status" value="1"/>
</dbReference>
<dbReference type="InterPro" id="IPR039424">
    <property type="entry name" value="SBP_5"/>
</dbReference>
<organism evidence="5 6">
    <name type="scientific">Halodurantibacterium flavum</name>
    <dbReference type="NCBI Taxonomy" id="1382802"/>
    <lineage>
        <taxon>Bacteria</taxon>
        <taxon>Pseudomonadati</taxon>
        <taxon>Pseudomonadota</taxon>
        <taxon>Alphaproteobacteria</taxon>
        <taxon>Rhodobacterales</taxon>
        <taxon>Paracoccaceae</taxon>
        <taxon>Halodurantibacterium</taxon>
    </lineage>
</organism>
<comment type="similarity">
    <text evidence="2">Belongs to the bacterial solute-binding protein 5 family.</text>
</comment>
<dbReference type="InterPro" id="IPR000914">
    <property type="entry name" value="SBP_5_dom"/>
</dbReference>
<dbReference type="Pfam" id="PF00496">
    <property type="entry name" value="SBP_bac_5"/>
    <property type="match status" value="1"/>
</dbReference>
<evidence type="ECO:0000256" key="3">
    <source>
        <dbReference type="ARBA" id="ARBA00022729"/>
    </source>
</evidence>
<evidence type="ECO:0000256" key="2">
    <source>
        <dbReference type="ARBA" id="ARBA00005695"/>
    </source>
</evidence>
<reference evidence="6" key="1">
    <citation type="journal article" date="2019" name="Int. J. Syst. Evol. Microbiol.">
        <title>The Global Catalogue of Microorganisms (GCM) 10K type strain sequencing project: providing services to taxonomists for standard genome sequencing and annotation.</title>
        <authorList>
            <consortium name="The Broad Institute Genomics Platform"/>
            <consortium name="The Broad Institute Genome Sequencing Center for Infectious Disease"/>
            <person name="Wu L."/>
            <person name="Ma J."/>
        </authorList>
    </citation>
    <scope>NUCLEOTIDE SEQUENCE [LARGE SCALE GENOMIC DNA]</scope>
    <source>
        <strain evidence="6">CGMCC 4.7242</strain>
    </source>
</reference>
<comment type="subcellular location">
    <subcellularLocation>
        <location evidence="1">Periplasm</location>
    </subcellularLocation>
</comment>
<dbReference type="RefSeq" id="WP_390263022.1">
    <property type="nucleotide sequence ID" value="NZ_JBHUGH010000010.1"/>
</dbReference>
<keyword evidence="6" id="KW-1185">Reference proteome</keyword>
<evidence type="ECO:0000313" key="6">
    <source>
        <dbReference type="Proteomes" id="UP001597353"/>
    </source>
</evidence>
<protein>
    <submittedName>
        <fullName evidence="5">Extracellular solute-binding protein</fullName>
    </submittedName>
</protein>
<feature type="domain" description="Solute-binding protein family 5" evidence="4">
    <location>
        <begin position="142"/>
        <end position="554"/>
    </location>
</feature>
<name>A0ABW4S727_9RHOB</name>